<dbReference type="InterPro" id="IPR035965">
    <property type="entry name" value="PAS-like_dom_sf"/>
</dbReference>
<evidence type="ECO:0000256" key="3">
    <source>
        <dbReference type="ARBA" id="ARBA00022553"/>
    </source>
</evidence>
<accession>S2DB51</accession>
<evidence type="ECO:0000259" key="8">
    <source>
        <dbReference type="PROSITE" id="PS50113"/>
    </source>
</evidence>
<evidence type="ECO:0000256" key="4">
    <source>
        <dbReference type="ARBA" id="ARBA00022679"/>
    </source>
</evidence>
<dbReference type="GO" id="GO:0000155">
    <property type="term" value="F:phosphorelay sensor kinase activity"/>
    <property type="evidence" value="ECO:0007669"/>
    <property type="project" value="InterPro"/>
</dbReference>
<dbReference type="InterPro" id="IPR004358">
    <property type="entry name" value="Sig_transdc_His_kin-like_C"/>
</dbReference>
<evidence type="ECO:0000256" key="2">
    <source>
        <dbReference type="ARBA" id="ARBA00012438"/>
    </source>
</evidence>
<dbReference type="SUPFAM" id="SSF55781">
    <property type="entry name" value="GAF domain-like"/>
    <property type="match status" value="1"/>
</dbReference>
<sequence length="1103" mass="127709">MSGNTTALFQNILLTLKRYKGGKYELLYISSEIKKILEKGDKFYEESFFKSLFPTLPPDLFDFLFEKLGKGDKVVCPVVINKEYFQFVEIEGYVISQEDSSYLINALISPSAWKSNVKLSWLVIENQSRILTATQNDKVAITTDDCVSFVKNKFSFIEESDIQQFFSQPGSQHLEIFPDHLYLKKKELSKGTYLIQLKFILDFIQEFPDEKGKQKKGNGLVYYEYTPEEDTVNWTGPIESLLGYPKSFFKNFTGEDWKKLIHPNDRHSYRVNYEHGNKQSYRVLNQEGNYLFVQDDYRKYNNENSDKEIVLGVIKDITALKEIEKDLLENKTVLDELTGVVPGMVYLIKTFSDLSHKFLFVSEGSKTLLGISPEKIMENESFMLSIVHPEDRESLLQADREAYTKDDKFECYFRIIMPNGEVKWIYGASNRLKKYKNDSIWAGFFIDFSYTKQKEMESSMNLNRYKTLFEENPLPTLQYDQNGTIIDANKSFTEKIDLPDSSKLIGLNMFELLGNNPIQKAYKDSIVKGSGFYEGPYISYFSNKLFHIRVNAIEIEKGKYYQAILEDISEQEFVHNTVSMLTEKTSKYSGQQFFDELTHYLSEKLGVSHCFIAQIQKDKNEANVLSYCRKGEKAENFSYSLLNTPCLECLNSNEPLIIQKDADQIFKEDKMLAEMNISTYLGVPIVDLEGNRLGILVIMDEKPRPYSYSLSGLLTILSDRIGAELNRLDYERRLITSEQLFRSIAENFPKGTVEVLDKNLVYIYTDGKEYRNKGIDPKSLIGTAHLSKYESYIANEVRQQLDKVLRGDSVMFEVIIDKQYYLKSGVPLTNNHGEIDRILLVTQNITETKLAEEEREQLIRDLKSQNEELQRFAYIISHNLRAPIVNISSLLDLYDAENPSNIENEEIIDNLRESTKILNATLQDLIEVVSIKKDKLPKIEKISFAKIVRNIEKSLSKQISESNAVILKDFSGASKIDYIYSHLENFLINLTTNSLKYKHPDRDPLIHIKTWRENEYTVLEFKDNGIGIDLQRYGDRLFGLYQRFHSHVEGKGLGLYLVREQIRAHDGNLIIESEVNRGTVFKIFLRNLKIPNFGPMEKKDIQN</sequence>
<dbReference type="Proteomes" id="UP000006073">
    <property type="component" value="Unassembled WGS sequence"/>
</dbReference>
<protein>
    <recommendedName>
        <fullName evidence="2">histidine kinase</fullName>
        <ecNumber evidence="2">2.7.13.3</ecNumber>
    </recommendedName>
</protein>
<dbReference type="InterPro" id="IPR036890">
    <property type="entry name" value="HATPase_C_sf"/>
</dbReference>
<dbReference type="AlphaFoldDB" id="S2DB51"/>
<dbReference type="Gene3D" id="3.30.450.40">
    <property type="match status" value="1"/>
</dbReference>
<dbReference type="EMBL" id="ALWO02000036">
    <property type="protein sequence ID" value="EOZ96129.1"/>
    <property type="molecule type" value="Genomic_DNA"/>
</dbReference>
<dbReference type="Pfam" id="PF13426">
    <property type="entry name" value="PAS_9"/>
    <property type="match status" value="1"/>
</dbReference>
<dbReference type="Gene3D" id="1.10.287.130">
    <property type="match status" value="1"/>
</dbReference>
<dbReference type="InterPro" id="IPR005467">
    <property type="entry name" value="His_kinase_dom"/>
</dbReference>
<dbReference type="InterPro" id="IPR000700">
    <property type="entry name" value="PAS-assoc_C"/>
</dbReference>
<evidence type="ECO:0000313" key="10">
    <source>
        <dbReference type="Proteomes" id="UP000006073"/>
    </source>
</evidence>
<dbReference type="eggNOG" id="COG4191">
    <property type="taxonomic scope" value="Bacteria"/>
</dbReference>
<dbReference type="SMART" id="SM00387">
    <property type="entry name" value="HATPase_c"/>
    <property type="match status" value="1"/>
</dbReference>
<evidence type="ECO:0000259" key="7">
    <source>
        <dbReference type="PROSITE" id="PS50112"/>
    </source>
</evidence>
<keyword evidence="3" id="KW-0597">Phosphoprotein</keyword>
<dbReference type="SUPFAM" id="SSF55874">
    <property type="entry name" value="ATPase domain of HSP90 chaperone/DNA topoisomerase II/histidine kinase"/>
    <property type="match status" value="1"/>
</dbReference>
<dbReference type="EC" id="2.7.13.3" evidence="2"/>
<feature type="domain" description="PAC" evidence="8">
    <location>
        <begin position="277"/>
        <end position="329"/>
    </location>
</feature>
<dbReference type="InterPro" id="IPR052162">
    <property type="entry name" value="Sensor_kinase/Photoreceptor"/>
</dbReference>
<dbReference type="PANTHER" id="PTHR43304:SF1">
    <property type="entry name" value="PAC DOMAIN-CONTAINING PROTEIN"/>
    <property type="match status" value="1"/>
</dbReference>
<dbReference type="InterPro" id="IPR029016">
    <property type="entry name" value="GAF-like_dom_sf"/>
</dbReference>
<dbReference type="Pfam" id="PF02518">
    <property type="entry name" value="HATPase_c"/>
    <property type="match status" value="1"/>
</dbReference>
<feature type="domain" description="Histidine kinase" evidence="6">
    <location>
        <begin position="875"/>
        <end position="1089"/>
    </location>
</feature>
<reference evidence="9 10" key="1">
    <citation type="journal article" date="2013" name="Genome Announc.">
        <title>Draft Genome Sequence of Indibacter alkaliphilus Strain LW1T, Isolated from Lonar Lake, a Haloalkaline Lake in the Buldana District of Maharashtra, India.</title>
        <authorList>
            <person name="Singh A."/>
            <person name="Kumar Jangir P."/>
            <person name="Sharma R."/>
            <person name="Singh A."/>
            <person name="Kumar Pinnaka A."/>
            <person name="Shivaji S."/>
        </authorList>
    </citation>
    <scope>NUCLEOTIDE SEQUENCE [LARGE SCALE GENOMIC DNA]</scope>
    <source>
        <strain evidence="10">CCUG 57479 / KCTC 22604 / LW1</strain>
    </source>
</reference>
<dbReference type="eggNOG" id="COG4251">
    <property type="taxonomic scope" value="Bacteria"/>
</dbReference>
<dbReference type="InterPro" id="IPR003594">
    <property type="entry name" value="HATPase_dom"/>
</dbReference>
<evidence type="ECO:0000256" key="5">
    <source>
        <dbReference type="ARBA" id="ARBA00022777"/>
    </source>
</evidence>
<feature type="domain" description="PAC" evidence="8">
    <location>
        <begin position="798"/>
        <end position="857"/>
    </location>
</feature>
<dbReference type="STRING" id="1189612.A33Q_2722"/>
<comment type="catalytic activity">
    <reaction evidence="1">
        <text>ATP + protein L-histidine = ADP + protein N-phospho-L-histidine.</text>
        <dbReference type="EC" id="2.7.13.3"/>
    </reaction>
</comment>
<dbReference type="SUPFAM" id="SSF47384">
    <property type="entry name" value="Homodimeric domain of signal transducing histidine kinase"/>
    <property type="match status" value="1"/>
</dbReference>
<gene>
    <name evidence="9" type="ORF">A33Q_2722</name>
</gene>
<dbReference type="OrthoDB" id="9766459at2"/>
<dbReference type="Pfam" id="PF01590">
    <property type="entry name" value="GAF"/>
    <property type="match status" value="1"/>
</dbReference>
<dbReference type="SMART" id="SM00065">
    <property type="entry name" value="GAF"/>
    <property type="match status" value="1"/>
</dbReference>
<evidence type="ECO:0000259" key="6">
    <source>
        <dbReference type="PROSITE" id="PS50109"/>
    </source>
</evidence>
<name>S2DB51_INDAL</name>
<dbReference type="InterPro" id="IPR003018">
    <property type="entry name" value="GAF"/>
</dbReference>
<dbReference type="PRINTS" id="PR00344">
    <property type="entry name" value="BCTRLSENSOR"/>
</dbReference>
<dbReference type="CDD" id="cd00130">
    <property type="entry name" value="PAS"/>
    <property type="match status" value="1"/>
</dbReference>
<dbReference type="InterPro" id="IPR013655">
    <property type="entry name" value="PAS_fold_3"/>
</dbReference>
<proteinExistence type="predicted"/>
<dbReference type="PROSITE" id="PS50113">
    <property type="entry name" value="PAC"/>
    <property type="match status" value="2"/>
</dbReference>
<organism evidence="9 10">
    <name type="scientific">Indibacter alkaliphilus (strain CCUG 57479 / KCTC 22604 / LW1)</name>
    <dbReference type="NCBI Taxonomy" id="1189612"/>
    <lineage>
        <taxon>Bacteria</taxon>
        <taxon>Pseudomonadati</taxon>
        <taxon>Bacteroidota</taxon>
        <taxon>Cytophagia</taxon>
        <taxon>Cytophagales</taxon>
        <taxon>Cyclobacteriaceae</taxon>
    </lineage>
</organism>
<keyword evidence="4" id="KW-0808">Transferase</keyword>
<feature type="domain" description="PAS" evidence="7">
    <location>
        <begin position="353"/>
        <end position="406"/>
    </location>
</feature>
<dbReference type="PANTHER" id="PTHR43304">
    <property type="entry name" value="PHYTOCHROME-LIKE PROTEIN CPH1"/>
    <property type="match status" value="1"/>
</dbReference>
<keyword evidence="5 9" id="KW-0418">Kinase</keyword>
<dbReference type="Gene3D" id="3.30.565.10">
    <property type="entry name" value="Histidine kinase-like ATPase, C-terminal domain"/>
    <property type="match status" value="1"/>
</dbReference>
<dbReference type="SUPFAM" id="SSF55785">
    <property type="entry name" value="PYP-like sensor domain (PAS domain)"/>
    <property type="match status" value="4"/>
</dbReference>
<dbReference type="Pfam" id="PF08447">
    <property type="entry name" value="PAS_3"/>
    <property type="match status" value="2"/>
</dbReference>
<dbReference type="InterPro" id="IPR000014">
    <property type="entry name" value="PAS"/>
</dbReference>
<dbReference type="Pfam" id="PF08448">
    <property type="entry name" value="PAS_4"/>
    <property type="match status" value="1"/>
</dbReference>
<dbReference type="InterPro" id="IPR036097">
    <property type="entry name" value="HisK_dim/P_sf"/>
</dbReference>
<dbReference type="PROSITE" id="PS50112">
    <property type="entry name" value="PAS"/>
    <property type="match status" value="1"/>
</dbReference>
<keyword evidence="10" id="KW-1185">Reference proteome</keyword>
<dbReference type="InterPro" id="IPR013656">
    <property type="entry name" value="PAS_4"/>
</dbReference>
<dbReference type="PROSITE" id="PS50109">
    <property type="entry name" value="HIS_KIN"/>
    <property type="match status" value="1"/>
</dbReference>
<dbReference type="eggNOG" id="COG2202">
    <property type="taxonomic scope" value="Bacteria"/>
</dbReference>
<dbReference type="Gene3D" id="3.30.450.20">
    <property type="entry name" value="PAS domain"/>
    <property type="match status" value="4"/>
</dbReference>
<evidence type="ECO:0000256" key="1">
    <source>
        <dbReference type="ARBA" id="ARBA00000085"/>
    </source>
</evidence>
<comment type="caution">
    <text evidence="9">The sequence shown here is derived from an EMBL/GenBank/DDBJ whole genome shotgun (WGS) entry which is preliminary data.</text>
</comment>
<evidence type="ECO:0000313" key="9">
    <source>
        <dbReference type="EMBL" id="EOZ96129.1"/>
    </source>
</evidence>